<dbReference type="Gene3D" id="3.90.1300.10">
    <property type="entry name" value="Amidase signature (AS) domain"/>
    <property type="match status" value="1"/>
</dbReference>
<reference evidence="2 3" key="1">
    <citation type="submission" date="2023-01" db="EMBL/GenBank/DDBJ databases">
        <title>Analysis of 21 Apiospora genomes using comparative genomics revels a genus with tremendous synthesis potential of carbohydrate active enzymes and secondary metabolites.</title>
        <authorList>
            <person name="Sorensen T."/>
        </authorList>
    </citation>
    <scope>NUCLEOTIDE SEQUENCE [LARGE SCALE GENOMIC DNA]</scope>
    <source>
        <strain evidence="2 3">CBS 135458</strain>
    </source>
</reference>
<comment type="caution">
    <text evidence="2">The sequence shown here is derived from an EMBL/GenBank/DDBJ whole genome shotgun (WGS) entry which is preliminary data.</text>
</comment>
<feature type="compositionally biased region" description="Basic and acidic residues" evidence="1">
    <location>
        <begin position="80"/>
        <end position="94"/>
    </location>
</feature>
<organism evidence="2 3">
    <name type="scientific">Apiospora phragmitis</name>
    <dbReference type="NCBI Taxonomy" id="2905665"/>
    <lineage>
        <taxon>Eukaryota</taxon>
        <taxon>Fungi</taxon>
        <taxon>Dikarya</taxon>
        <taxon>Ascomycota</taxon>
        <taxon>Pezizomycotina</taxon>
        <taxon>Sordariomycetes</taxon>
        <taxon>Xylariomycetidae</taxon>
        <taxon>Amphisphaeriales</taxon>
        <taxon>Apiosporaceae</taxon>
        <taxon>Apiospora</taxon>
    </lineage>
</organism>
<protein>
    <recommendedName>
        <fullName evidence="4">Amidase</fullName>
    </recommendedName>
</protein>
<dbReference type="GeneID" id="92093487"/>
<evidence type="ECO:0000313" key="2">
    <source>
        <dbReference type="EMBL" id="KAK8058567.1"/>
    </source>
</evidence>
<evidence type="ECO:0008006" key="4">
    <source>
        <dbReference type="Google" id="ProtNLM"/>
    </source>
</evidence>
<sequence length="113" mass="12684">MMLRRLFIYAPIDALAASLHCPHLSLENATLQDLIHDLTSGCFISEELVRGYLQRIAATDDQLYAVLETNPDALTIASRLDAERAARAPTRRPDPPGGQHRNARRRELRPARV</sequence>
<dbReference type="RefSeq" id="XP_066714013.1">
    <property type="nucleotide sequence ID" value="XM_066860424.1"/>
</dbReference>
<dbReference type="PANTHER" id="PTHR42678:SF34">
    <property type="entry name" value="OS04G0183300 PROTEIN"/>
    <property type="match status" value="1"/>
</dbReference>
<dbReference type="InterPro" id="IPR036928">
    <property type="entry name" value="AS_sf"/>
</dbReference>
<evidence type="ECO:0000313" key="3">
    <source>
        <dbReference type="Proteomes" id="UP001480595"/>
    </source>
</evidence>
<dbReference type="SUPFAM" id="SSF75304">
    <property type="entry name" value="Amidase signature (AS) enzymes"/>
    <property type="match status" value="1"/>
</dbReference>
<dbReference type="PANTHER" id="PTHR42678">
    <property type="entry name" value="AMIDASE"/>
    <property type="match status" value="1"/>
</dbReference>
<keyword evidence="3" id="KW-1185">Reference proteome</keyword>
<dbReference type="EMBL" id="JAQQWL010000009">
    <property type="protein sequence ID" value="KAK8058567.1"/>
    <property type="molecule type" value="Genomic_DNA"/>
</dbReference>
<name>A0ABR1UIN5_9PEZI</name>
<dbReference type="Proteomes" id="UP001480595">
    <property type="component" value="Unassembled WGS sequence"/>
</dbReference>
<proteinExistence type="predicted"/>
<gene>
    <name evidence="2" type="ORF">PG994_009015</name>
</gene>
<accession>A0ABR1UIN5</accession>
<evidence type="ECO:0000256" key="1">
    <source>
        <dbReference type="SAM" id="MobiDB-lite"/>
    </source>
</evidence>
<feature type="region of interest" description="Disordered" evidence="1">
    <location>
        <begin position="78"/>
        <end position="113"/>
    </location>
</feature>